<dbReference type="PANTHER" id="PTHR31642:SF26">
    <property type="entry name" value="HXXXD-TYPE ACYL-TRANSFERASE FAMILY PROTEIN"/>
    <property type="match status" value="1"/>
</dbReference>
<evidence type="ECO:0008006" key="4">
    <source>
        <dbReference type="Google" id="ProtNLM"/>
    </source>
</evidence>
<evidence type="ECO:0000313" key="3">
    <source>
        <dbReference type="Proteomes" id="UP000596661"/>
    </source>
</evidence>
<protein>
    <recommendedName>
        <fullName evidence="4">Protein ECERIFERUM 26-like</fullName>
    </recommendedName>
</protein>
<reference evidence="2" key="1">
    <citation type="submission" date="2021-03" db="UniProtKB">
        <authorList>
            <consortium name="EnsemblPlants"/>
        </authorList>
    </citation>
    <scope>IDENTIFICATION</scope>
</reference>
<dbReference type="PANTHER" id="PTHR31642">
    <property type="entry name" value="TRICHOTHECENE 3-O-ACETYLTRANSFERASE"/>
    <property type="match status" value="1"/>
</dbReference>
<dbReference type="Pfam" id="PF02458">
    <property type="entry name" value="Transferase"/>
    <property type="match status" value="1"/>
</dbReference>
<evidence type="ECO:0000256" key="1">
    <source>
        <dbReference type="ARBA" id="ARBA00009861"/>
    </source>
</evidence>
<dbReference type="Gramene" id="evm.model.10.1060">
    <property type="protein sequence ID" value="cds.evm.model.10.1060"/>
    <property type="gene ID" value="evm.TU.10.1060"/>
</dbReference>
<dbReference type="Gene3D" id="3.30.559.10">
    <property type="entry name" value="Chloramphenicol acetyltransferase-like domain"/>
    <property type="match status" value="2"/>
</dbReference>
<comment type="similarity">
    <text evidence="1">Belongs to the plant acyltransferase family.</text>
</comment>
<dbReference type="EnsemblPlants" id="evm.model.10.1060">
    <property type="protein sequence ID" value="cds.evm.model.10.1060"/>
    <property type="gene ID" value="evm.TU.10.1060"/>
</dbReference>
<dbReference type="AlphaFoldDB" id="A0A803QI99"/>
<proteinExistence type="inferred from homology"/>
<accession>A0A803QI99</accession>
<dbReference type="InterPro" id="IPR050317">
    <property type="entry name" value="Plant_Fungal_Acyltransferase"/>
</dbReference>
<sequence length="385" mass="43371">MLTSFAAVSGRLQRNEENGEWMIKCNDAGVRMVEARAQGSVENWLSCVDRDGELNLVYWEELYHNPYFWSTFYVQITEFEEGGFAIGLSCIHLLADLTCATMFIKSWAQTTFYGKMLASYFHPLPTRNLTTKKIHHVPYTPLINHYNSTIETTKSIAIIDTKYTTVSFSFSDQNVRACIKSAQMINNSSQTSPSPFEAIAGLFWVCISKVKGITNGLVNMSLCLDMRRVVNVDKRFFGNCMVYNQVNNPKDVVLENELLKATNEIRDVVVKMDNEGIMDLIEWLQHNENKDVPLMNGCDLVCANLDVANPYLAVFGDMVEPIRVSYYVEPVIGLGQVLILPGPPKEGPLSRVVMVTLPEDELKKLCENDLLLSFSPSVLMGLNKS</sequence>
<organism evidence="2 3">
    <name type="scientific">Cannabis sativa</name>
    <name type="common">Hemp</name>
    <name type="synonym">Marijuana</name>
    <dbReference type="NCBI Taxonomy" id="3483"/>
    <lineage>
        <taxon>Eukaryota</taxon>
        <taxon>Viridiplantae</taxon>
        <taxon>Streptophyta</taxon>
        <taxon>Embryophyta</taxon>
        <taxon>Tracheophyta</taxon>
        <taxon>Spermatophyta</taxon>
        <taxon>Magnoliopsida</taxon>
        <taxon>eudicotyledons</taxon>
        <taxon>Gunneridae</taxon>
        <taxon>Pentapetalae</taxon>
        <taxon>rosids</taxon>
        <taxon>fabids</taxon>
        <taxon>Rosales</taxon>
        <taxon>Cannabaceae</taxon>
        <taxon>Cannabis</taxon>
    </lineage>
</organism>
<dbReference type="GO" id="GO:0016747">
    <property type="term" value="F:acyltransferase activity, transferring groups other than amino-acyl groups"/>
    <property type="evidence" value="ECO:0007669"/>
    <property type="project" value="TreeGrafter"/>
</dbReference>
<dbReference type="InterPro" id="IPR023213">
    <property type="entry name" value="CAT-like_dom_sf"/>
</dbReference>
<dbReference type="Proteomes" id="UP000596661">
    <property type="component" value="Unassembled WGS sequence"/>
</dbReference>
<name>A0A803QI99_CANSA</name>
<evidence type="ECO:0000313" key="2">
    <source>
        <dbReference type="EnsemblPlants" id="cds.evm.model.10.1060"/>
    </source>
</evidence>
<dbReference type="EMBL" id="UZAU01000815">
    <property type="status" value="NOT_ANNOTATED_CDS"/>
    <property type="molecule type" value="Genomic_DNA"/>
</dbReference>
<keyword evidence="3" id="KW-1185">Reference proteome</keyword>
<dbReference type="OMA" id="MSICLDM"/>